<feature type="compositionally biased region" description="Polar residues" evidence="1">
    <location>
        <begin position="227"/>
        <end position="239"/>
    </location>
</feature>
<feature type="compositionally biased region" description="Polar residues" evidence="1">
    <location>
        <begin position="290"/>
        <end position="307"/>
    </location>
</feature>
<gene>
    <name evidence="2" type="ORF">THAOC_00425</name>
</gene>
<name>K0TJB2_THAOC</name>
<feature type="region of interest" description="Disordered" evidence="1">
    <location>
        <begin position="942"/>
        <end position="972"/>
    </location>
</feature>
<protein>
    <submittedName>
        <fullName evidence="2">Uncharacterized protein</fullName>
    </submittedName>
</protein>
<feature type="compositionally biased region" description="Basic and acidic residues" evidence="1">
    <location>
        <begin position="63"/>
        <end position="73"/>
    </location>
</feature>
<feature type="compositionally biased region" description="Low complexity" evidence="1">
    <location>
        <begin position="240"/>
        <end position="262"/>
    </location>
</feature>
<feature type="compositionally biased region" description="Basic residues" evidence="1">
    <location>
        <begin position="956"/>
        <end position="972"/>
    </location>
</feature>
<feature type="compositionally biased region" description="Polar residues" evidence="1">
    <location>
        <begin position="399"/>
        <end position="408"/>
    </location>
</feature>
<sequence>NDPMKHFVVVDKTVKADGTVEAKRGETEAQRKKRERILQNERLKAQMAQLAMEAKQRVHERRMRMEGKAALEKEQDEVNNEVDKKQAEEQEEIVKLHSRQFNMMKVGVPEGAILNSFSAEGIEEEEAKEIFEKLKAVKARRAEETRRREEAEKKQAELVKKRNEEKEIIAKEKARLADQQLRGSKGSKLKRMSSEGVPMSKVNCDKKQFARSSSTGASTHSAGASSLARSNSVGGSSFIKSNSSLGGTSKSSASTDASAAKANMLSMIGNGALKPASERKLKKRPDKKPGTNNLSTKAVSGNLPISSRSDKRWDRDNKTLIEAENSPRAARGATPGRNSVVSRDHQSQDPTPKKSNAKGEVEQRKDDIGPLPPSLPLSTPTSDTTSKRRGVPAQEKSFADNTSESSQPPVLVRISQSSDADTPPSPSPPLLTITPTNSSDAWARPSAQDIKAQIEVVESTPDELLEDRQGKLSPNWAHTPAFENAMRASNASWAHRPSSRDVIAKIKAVEQSEAEEIELRARMAALSKSRGSLAIIDERRKIEPATSYEVQRKNMQSNCDDDDISALSEPTYISLDQSAGRSVPSALFVPEGNKVPMSPMISPTNSSRNLLTSQDVNIGSAALPDVTPITEEKPHQSKSSASVKSENSSSSANKPREPTEEEKSRKKRANARAKKLEAMTKARQRKTNKDDDTAVSGISKRHRLRRKKSALAAIKPEEKERNDWKKSIYSFVLSAEQTKWRKDIYTHVLSSEDTKAKNEAARLELKEQEAQAKRRRENQKRHDEKAKKFAARAARFHKIRREGGGDDDEASVVSKASRMRRRRGRKSTKGRIKPVEETPVIEPQPADEGKLWRDSIYSKVLKAEQEHWKRNIFCHVLDAERTLAKNSELQAQLARDQAAVLARKEKERKNRARELKMARIMSMRDAAGNDVENNFNDDVSVVSTTSQSTSGGSMLKKMRSRRRAAMRKNATK</sequence>
<dbReference type="Proteomes" id="UP000266841">
    <property type="component" value="Unassembled WGS sequence"/>
</dbReference>
<accession>K0TJB2</accession>
<feature type="compositionally biased region" description="Basic and acidic residues" evidence="1">
    <location>
        <begin position="137"/>
        <end position="176"/>
    </location>
</feature>
<dbReference type="AlphaFoldDB" id="K0TJB2"/>
<feature type="non-terminal residue" evidence="2">
    <location>
        <position position="1"/>
    </location>
</feature>
<feature type="region of interest" description="Disordered" evidence="1">
    <location>
        <begin position="53"/>
        <end position="90"/>
    </location>
</feature>
<feature type="compositionally biased region" description="Basic and acidic residues" evidence="1">
    <location>
        <begin position="654"/>
        <end position="664"/>
    </location>
</feature>
<feature type="compositionally biased region" description="Low complexity" evidence="1">
    <location>
        <begin position="430"/>
        <end position="439"/>
    </location>
</feature>
<feature type="compositionally biased region" description="Basic residues" evidence="1">
    <location>
        <begin position="788"/>
        <end position="800"/>
    </location>
</feature>
<feature type="region of interest" description="Disordered" evidence="1">
    <location>
        <begin position="137"/>
        <end position="447"/>
    </location>
</feature>
<feature type="compositionally biased region" description="Low complexity" evidence="1">
    <location>
        <begin position="212"/>
        <end position="226"/>
    </location>
</feature>
<organism evidence="2 3">
    <name type="scientific">Thalassiosira oceanica</name>
    <name type="common">Marine diatom</name>
    <dbReference type="NCBI Taxonomy" id="159749"/>
    <lineage>
        <taxon>Eukaryota</taxon>
        <taxon>Sar</taxon>
        <taxon>Stramenopiles</taxon>
        <taxon>Ochrophyta</taxon>
        <taxon>Bacillariophyta</taxon>
        <taxon>Coscinodiscophyceae</taxon>
        <taxon>Thalassiosirophycidae</taxon>
        <taxon>Thalassiosirales</taxon>
        <taxon>Thalassiosiraceae</taxon>
        <taxon>Thalassiosira</taxon>
    </lineage>
</organism>
<feature type="compositionally biased region" description="Low complexity" evidence="1">
    <location>
        <begin position="942"/>
        <end position="955"/>
    </location>
</feature>
<feature type="region of interest" description="Disordered" evidence="1">
    <location>
        <begin position="629"/>
        <end position="719"/>
    </location>
</feature>
<feature type="compositionally biased region" description="Low complexity" evidence="1">
    <location>
        <begin position="637"/>
        <end position="653"/>
    </location>
</feature>
<keyword evidence="3" id="KW-1185">Reference proteome</keyword>
<reference evidence="2 3" key="1">
    <citation type="journal article" date="2012" name="Genome Biol.">
        <title>Genome and low-iron response of an oceanic diatom adapted to chronic iron limitation.</title>
        <authorList>
            <person name="Lommer M."/>
            <person name="Specht M."/>
            <person name="Roy A.S."/>
            <person name="Kraemer L."/>
            <person name="Andreson R."/>
            <person name="Gutowska M.A."/>
            <person name="Wolf J."/>
            <person name="Bergner S.V."/>
            <person name="Schilhabel M.B."/>
            <person name="Klostermeier U.C."/>
            <person name="Beiko R.G."/>
            <person name="Rosenstiel P."/>
            <person name="Hippler M."/>
            <person name="Laroche J."/>
        </authorList>
    </citation>
    <scope>NUCLEOTIDE SEQUENCE [LARGE SCALE GENOMIC DNA]</scope>
    <source>
        <strain evidence="2 3">CCMP1005</strain>
    </source>
</reference>
<evidence type="ECO:0000313" key="2">
    <source>
        <dbReference type="EMBL" id="EJK77725.1"/>
    </source>
</evidence>
<feature type="compositionally biased region" description="Basic and acidic residues" evidence="1">
    <location>
        <begin position="81"/>
        <end position="90"/>
    </location>
</feature>
<dbReference type="OMA" id="NDPMKHF"/>
<comment type="caution">
    <text evidence="2">The sequence shown here is derived from an EMBL/GenBank/DDBJ whole genome shotgun (WGS) entry which is preliminary data.</text>
</comment>
<evidence type="ECO:0000256" key="1">
    <source>
        <dbReference type="SAM" id="MobiDB-lite"/>
    </source>
</evidence>
<feature type="compositionally biased region" description="Basic residues" evidence="1">
    <location>
        <begin position="817"/>
        <end position="830"/>
    </location>
</feature>
<feature type="compositionally biased region" description="Basic residues" evidence="1">
    <location>
        <begin position="699"/>
        <end position="709"/>
    </location>
</feature>
<feature type="region of interest" description="Disordered" evidence="1">
    <location>
        <begin position="768"/>
        <end position="830"/>
    </location>
</feature>
<proteinExistence type="predicted"/>
<feature type="compositionally biased region" description="Basic and acidic residues" evidence="1">
    <location>
        <begin position="357"/>
        <end position="368"/>
    </location>
</feature>
<feature type="compositionally biased region" description="Basic and acidic residues" evidence="1">
    <location>
        <begin position="308"/>
        <end position="321"/>
    </location>
</feature>
<evidence type="ECO:0000313" key="3">
    <source>
        <dbReference type="Proteomes" id="UP000266841"/>
    </source>
</evidence>
<dbReference type="EMBL" id="AGNL01000493">
    <property type="protein sequence ID" value="EJK77725.1"/>
    <property type="molecule type" value="Genomic_DNA"/>
</dbReference>
<dbReference type="eggNOG" id="ENOG502T4FS">
    <property type="taxonomic scope" value="Eukaryota"/>
</dbReference>